<evidence type="ECO:0000313" key="1">
    <source>
        <dbReference type="EMBL" id="REI00549.1"/>
    </source>
</evidence>
<dbReference type="AlphaFoldDB" id="A0A2K3ZBP4"/>
<gene>
    <name evidence="1" type="ORF">DOS83_01255</name>
</gene>
<name>A0A2K3ZBP4_9STAP</name>
<evidence type="ECO:0000313" key="2">
    <source>
        <dbReference type="Proteomes" id="UP000256562"/>
    </source>
</evidence>
<accession>A0A2K3ZBP4</accession>
<reference evidence="1 2" key="1">
    <citation type="journal article" date="2018" name="Vet. Microbiol.">
        <title>Characterisation of Staphylococcus felis isolated from cats using whole genome sequencing.</title>
        <authorList>
            <person name="Worthing K."/>
            <person name="Pang S."/>
            <person name="Trott D.J."/>
            <person name="Abraham S."/>
            <person name="Coombs G.W."/>
            <person name="Jordan D."/>
            <person name="McIntyre L."/>
            <person name="Davies M.R."/>
            <person name="Norris J."/>
        </authorList>
    </citation>
    <scope>NUCLEOTIDE SEQUENCE [LARGE SCALE GENOMIC DNA]</scope>
    <source>
        <strain evidence="1 2">F9</strain>
    </source>
</reference>
<dbReference type="KEGG" id="sfq:C7J90_05500"/>
<dbReference type="EMBL" id="QKXQ01000051">
    <property type="protein sequence ID" value="REI00549.1"/>
    <property type="molecule type" value="Genomic_DNA"/>
</dbReference>
<organism evidence="1 2">
    <name type="scientific">Staphylococcus felis</name>
    <dbReference type="NCBI Taxonomy" id="46127"/>
    <lineage>
        <taxon>Bacteria</taxon>
        <taxon>Bacillati</taxon>
        <taxon>Bacillota</taxon>
        <taxon>Bacilli</taxon>
        <taxon>Bacillales</taxon>
        <taxon>Staphylococcaceae</taxon>
        <taxon>Staphylococcus</taxon>
    </lineage>
</organism>
<dbReference type="RefSeq" id="WP_103209337.1">
    <property type="nucleotide sequence ID" value="NZ_CAJUZQ010000015.1"/>
</dbReference>
<comment type="caution">
    <text evidence="1">The sequence shown here is derived from an EMBL/GenBank/DDBJ whole genome shotgun (WGS) entry which is preliminary data.</text>
</comment>
<sequence length="90" mass="10372">MIKVLNHYFITLTLLVTMLILSVGFLTHFNHDVRLIASLTIIVTLLNFALETKLKNSNWSESKQHFIKTVVFPINILIIGVICLIYFQLL</sequence>
<protein>
    <submittedName>
        <fullName evidence="1">Uncharacterized protein</fullName>
    </submittedName>
</protein>
<proteinExistence type="predicted"/>
<dbReference type="Proteomes" id="UP000256562">
    <property type="component" value="Unassembled WGS sequence"/>
</dbReference>
<dbReference type="GeneID" id="48057673"/>